<accession>A0AA88DJN2</accession>
<evidence type="ECO:0000313" key="2">
    <source>
        <dbReference type="EMBL" id="GMN51549.1"/>
    </source>
</evidence>
<organism evidence="2 3">
    <name type="scientific">Ficus carica</name>
    <name type="common">Common fig</name>
    <dbReference type="NCBI Taxonomy" id="3494"/>
    <lineage>
        <taxon>Eukaryota</taxon>
        <taxon>Viridiplantae</taxon>
        <taxon>Streptophyta</taxon>
        <taxon>Embryophyta</taxon>
        <taxon>Tracheophyta</taxon>
        <taxon>Spermatophyta</taxon>
        <taxon>Magnoliopsida</taxon>
        <taxon>eudicotyledons</taxon>
        <taxon>Gunneridae</taxon>
        <taxon>Pentapetalae</taxon>
        <taxon>rosids</taxon>
        <taxon>fabids</taxon>
        <taxon>Rosales</taxon>
        <taxon>Moraceae</taxon>
        <taxon>Ficeae</taxon>
        <taxon>Ficus</taxon>
    </lineage>
</organism>
<evidence type="ECO:0000259" key="1">
    <source>
        <dbReference type="Pfam" id="PF10536"/>
    </source>
</evidence>
<name>A0AA88DJN2_FICCA</name>
<dbReference type="Proteomes" id="UP001187192">
    <property type="component" value="Unassembled WGS sequence"/>
</dbReference>
<dbReference type="Pfam" id="PF10536">
    <property type="entry name" value="PMD"/>
    <property type="match status" value="1"/>
</dbReference>
<sequence>MAETPDTIFEEREEEILISATSSGWRFPLKEWGNWAGSLLPKCQSTWKKAGIYEAITVSVYKIPRDKKLVFGLAEKWSSITNTFVFPWGEATVTLEYVMVLGGFSVLGESVLAQIDDQESVDIHLELIEKLKEAATLRNLTRTATGSWLRYFMGSESELKHEAFLSYWLSQHVFPTANYFVGQHVFPIAIRLARGIRIALAPAILAGVYSELRLLNEELVASAVLGKDEFRDVTLVAHLQVVQLWAWKRFPTLPKRLPLIDGSPKLRPARWKDLKIVPNGNIRMALDSAGESFRWRPYASSVDYWLLRKFGLDKEWSVLVDQDLDEELETLARCLRVSELVGINCIEQYLPHRVSNQFGMDQDIPHPVARCNGTRSVAWSNYSRPISDAKLYIPSRHFMAGVTVQYAKWWKNSALNRVLV</sequence>
<dbReference type="InterPro" id="IPR019557">
    <property type="entry name" value="AminoTfrase-like_pln_mobile"/>
</dbReference>
<dbReference type="EMBL" id="BTGU01000038">
    <property type="protein sequence ID" value="GMN51549.1"/>
    <property type="molecule type" value="Genomic_DNA"/>
</dbReference>
<keyword evidence="3" id="KW-1185">Reference proteome</keyword>
<gene>
    <name evidence="2" type="ORF">TIFTF001_020700</name>
</gene>
<dbReference type="InterPro" id="IPR044824">
    <property type="entry name" value="MAIN-like"/>
</dbReference>
<proteinExistence type="predicted"/>
<reference evidence="2" key="1">
    <citation type="submission" date="2023-07" db="EMBL/GenBank/DDBJ databases">
        <title>draft genome sequence of fig (Ficus carica).</title>
        <authorList>
            <person name="Takahashi T."/>
            <person name="Nishimura K."/>
        </authorList>
    </citation>
    <scope>NUCLEOTIDE SEQUENCE</scope>
</reference>
<protein>
    <recommendedName>
        <fullName evidence="1">Aminotransferase-like plant mobile domain-containing protein</fullName>
    </recommendedName>
</protein>
<feature type="domain" description="Aminotransferase-like plant mobile" evidence="1">
    <location>
        <begin position="51"/>
        <end position="411"/>
    </location>
</feature>
<comment type="caution">
    <text evidence="2">The sequence shown here is derived from an EMBL/GenBank/DDBJ whole genome shotgun (WGS) entry which is preliminary data.</text>
</comment>
<dbReference type="PANTHER" id="PTHR46033:SF67">
    <property type="entry name" value="AMINOTRANSFERASE-LIKE, PLANT MOBILE DOMAIN FAMILY PROTEIN"/>
    <property type="match status" value="1"/>
</dbReference>
<dbReference type="AlphaFoldDB" id="A0AA88DJN2"/>
<dbReference type="GO" id="GO:0010073">
    <property type="term" value="P:meristem maintenance"/>
    <property type="evidence" value="ECO:0007669"/>
    <property type="project" value="InterPro"/>
</dbReference>
<dbReference type="PANTHER" id="PTHR46033">
    <property type="entry name" value="PROTEIN MAIN-LIKE 2"/>
    <property type="match status" value="1"/>
</dbReference>
<evidence type="ECO:0000313" key="3">
    <source>
        <dbReference type="Proteomes" id="UP001187192"/>
    </source>
</evidence>